<keyword evidence="11" id="KW-1185">Reference proteome</keyword>
<keyword evidence="6 8" id="KW-0342">GTP-binding</keyword>
<dbReference type="GO" id="GO:0005525">
    <property type="term" value="F:GTP binding"/>
    <property type="evidence" value="ECO:0007669"/>
    <property type="project" value="UniProtKB-UniRule"/>
</dbReference>
<gene>
    <name evidence="8" type="primary">mobA</name>
    <name evidence="10" type="ORF">HNP73_000871</name>
</gene>
<evidence type="ECO:0000256" key="4">
    <source>
        <dbReference type="ARBA" id="ARBA00022741"/>
    </source>
</evidence>
<dbReference type="HAMAP" id="MF_00316">
    <property type="entry name" value="MobA"/>
    <property type="match status" value="1"/>
</dbReference>
<comment type="catalytic activity">
    <reaction evidence="8">
        <text>Mo-molybdopterin + GTP + H(+) = Mo-molybdopterin guanine dinucleotide + diphosphate</text>
        <dbReference type="Rhea" id="RHEA:34243"/>
        <dbReference type="ChEBI" id="CHEBI:15378"/>
        <dbReference type="ChEBI" id="CHEBI:33019"/>
        <dbReference type="ChEBI" id="CHEBI:37565"/>
        <dbReference type="ChEBI" id="CHEBI:71302"/>
        <dbReference type="ChEBI" id="CHEBI:71310"/>
        <dbReference type="EC" id="2.7.7.77"/>
    </reaction>
</comment>
<keyword evidence="7 8" id="KW-0501">Molybdenum cofactor biosynthesis</keyword>
<evidence type="ECO:0000256" key="2">
    <source>
        <dbReference type="ARBA" id="ARBA00022679"/>
    </source>
</evidence>
<protein>
    <recommendedName>
        <fullName evidence="8">Molybdenum cofactor guanylyltransferase</fullName>
        <shortName evidence="8">MoCo guanylyltransferase</shortName>
        <ecNumber evidence="8">2.7.7.77</ecNumber>
    </recommendedName>
    <alternativeName>
        <fullName evidence="8">GTP:molybdopterin guanylyltransferase</fullName>
    </alternativeName>
    <alternativeName>
        <fullName evidence="8">Mo-MPT guanylyltransferase</fullName>
    </alternativeName>
    <alternativeName>
        <fullName evidence="8">Molybdopterin guanylyltransferase</fullName>
    </alternativeName>
    <alternativeName>
        <fullName evidence="8">Molybdopterin-guanine dinucleotide synthase</fullName>
        <shortName evidence="8">MGD synthase</shortName>
    </alternativeName>
</protein>
<evidence type="ECO:0000256" key="1">
    <source>
        <dbReference type="ARBA" id="ARBA00022490"/>
    </source>
</evidence>
<dbReference type="Pfam" id="PF12804">
    <property type="entry name" value="NTP_transf_3"/>
    <property type="match status" value="1"/>
</dbReference>
<proteinExistence type="inferred from homology"/>
<keyword evidence="10" id="KW-0548">Nucleotidyltransferase</keyword>
<dbReference type="GO" id="GO:0061603">
    <property type="term" value="F:molybdenum cofactor guanylyltransferase activity"/>
    <property type="evidence" value="ECO:0007669"/>
    <property type="project" value="UniProtKB-EC"/>
</dbReference>
<comment type="caution">
    <text evidence="10">The sequence shown here is derived from an EMBL/GenBank/DDBJ whole genome shotgun (WGS) entry which is preliminary data.</text>
</comment>
<dbReference type="InterPro" id="IPR025877">
    <property type="entry name" value="MobA-like_NTP_Trfase"/>
</dbReference>
<dbReference type="SUPFAM" id="SSF53448">
    <property type="entry name" value="Nucleotide-diphospho-sugar transferases"/>
    <property type="match status" value="1"/>
</dbReference>
<dbReference type="RefSeq" id="WP_184147370.1">
    <property type="nucleotide sequence ID" value="NZ_JACHFM010000001.1"/>
</dbReference>
<dbReference type="Gene3D" id="3.90.550.10">
    <property type="entry name" value="Spore Coat Polysaccharide Biosynthesis Protein SpsA, Chain A"/>
    <property type="match status" value="1"/>
</dbReference>
<reference evidence="10 11" key="1">
    <citation type="submission" date="2020-08" db="EMBL/GenBank/DDBJ databases">
        <title>Genomic Encyclopedia of Type Strains, Phase IV (KMG-IV): sequencing the most valuable type-strain genomes for metagenomic binning, comparative biology and taxonomic classification.</title>
        <authorList>
            <person name="Goeker M."/>
        </authorList>
    </citation>
    <scope>NUCLEOTIDE SEQUENCE [LARGE SCALE GENOMIC DNA]</scope>
    <source>
        <strain evidence="10 11">DSM 101730</strain>
    </source>
</reference>
<dbReference type="GO" id="GO:0005737">
    <property type="term" value="C:cytoplasm"/>
    <property type="evidence" value="ECO:0007669"/>
    <property type="project" value="UniProtKB-SubCell"/>
</dbReference>
<feature type="binding site" evidence="8">
    <location>
        <position position="49"/>
    </location>
    <ligand>
        <name>GTP</name>
        <dbReference type="ChEBI" id="CHEBI:37565"/>
    </ligand>
</feature>
<feature type="binding site" evidence="8">
    <location>
        <position position="67"/>
    </location>
    <ligand>
        <name>GTP</name>
        <dbReference type="ChEBI" id="CHEBI:37565"/>
    </ligand>
</feature>
<dbReference type="NCBIfam" id="TIGR02665">
    <property type="entry name" value="molyb_mobA"/>
    <property type="match status" value="1"/>
</dbReference>
<name>A0A840SJL4_9RHOB</name>
<dbReference type="CDD" id="cd02503">
    <property type="entry name" value="MobA"/>
    <property type="match status" value="1"/>
</dbReference>
<organism evidence="10 11">
    <name type="scientific">Amaricoccus macauensis</name>
    <dbReference type="NCBI Taxonomy" id="57001"/>
    <lineage>
        <taxon>Bacteria</taxon>
        <taxon>Pseudomonadati</taxon>
        <taxon>Pseudomonadota</taxon>
        <taxon>Alphaproteobacteria</taxon>
        <taxon>Rhodobacterales</taxon>
        <taxon>Paracoccaceae</taxon>
        <taxon>Amaricoccus</taxon>
    </lineage>
</organism>
<evidence type="ECO:0000256" key="6">
    <source>
        <dbReference type="ARBA" id="ARBA00023134"/>
    </source>
</evidence>
<evidence type="ECO:0000256" key="3">
    <source>
        <dbReference type="ARBA" id="ARBA00022723"/>
    </source>
</evidence>
<comment type="domain">
    <text evidence="8">The N-terminal domain determines nucleotide recognition and specific binding, while the C-terminal domain determines the specific binding to the target protein.</text>
</comment>
<evidence type="ECO:0000256" key="7">
    <source>
        <dbReference type="ARBA" id="ARBA00023150"/>
    </source>
</evidence>
<comment type="subcellular location">
    <subcellularLocation>
        <location evidence="8">Cytoplasm</location>
    </subcellularLocation>
</comment>
<keyword evidence="1 8" id="KW-0963">Cytoplasm</keyword>
<dbReference type="GO" id="GO:0046872">
    <property type="term" value="F:metal ion binding"/>
    <property type="evidence" value="ECO:0007669"/>
    <property type="project" value="UniProtKB-KW"/>
</dbReference>
<dbReference type="PANTHER" id="PTHR19136">
    <property type="entry name" value="MOLYBDENUM COFACTOR GUANYLYLTRANSFERASE"/>
    <property type="match status" value="1"/>
</dbReference>
<dbReference type="InterPro" id="IPR013482">
    <property type="entry name" value="Molybde_CF_guanTrfase"/>
</dbReference>
<dbReference type="EMBL" id="JACHFM010000001">
    <property type="protein sequence ID" value="MBB5220950.1"/>
    <property type="molecule type" value="Genomic_DNA"/>
</dbReference>
<feature type="domain" description="MobA-like NTP transferase" evidence="9">
    <location>
        <begin position="5"/>
        <end position="157"/>
    </location>
</feature>
<evidence type="ECO:0000313" key="10">
    <source>
        <dbReference type="EMBL" id="MBB5220950.1"/>
    </source>
</evidence>
<comment type="subunit">
    <text evidence="8">Monomer.</text>
</comment>
<evidence type="ECO:0000256" key="5">
    <source>
        <dbReference type="ARBA" id="ARBA00022842"/>
    </source>
</evidence>
<dbReference type="InterPro" id="IPR029044">
    <property type="entry name" value="Nucleotide-diphossugar_trans"/>
</dbReference>
<keyword evidence="4 8" id="KW-0547">Nucleotide-binding</keyword>
<feature type="binding site" evidence="8">
    <location>
        <position position="100"/>
    </location>
    <ligand>
        <name>GTP</name>
        <dbReference type="ChEBI" id="CHEBI:37565"/>
    </ligand>
</feature>
<comment type="similarity">
    <text evidence="8">Belongs to the MobA family.</text>
</comment>
<evidence type="ECO:0000313" key="11">
    <source>
        <dbReference type="Proteomes" id="UP000549457"/>
    </source>
</evidence>
<comment type="cofactor">
    <cofactor evidence="8">
        <name>Mg(2+)</name>
        <dbReference type="ChEBI" id="CHEBI:18420"/>
    </cofactor>
</comment>
<keyword evidence="3 8" id="KW-0479">Metal-binding</keyword>
<feature type="binding site" evidence="8">
    <location>
        <position position="21"/>
    </location>
    <ligand>
        <name>GTP</name>
        <dbReference type="ChEBI" id="CHEBI:37565"/>
    </ligand>
</feature>
<comment type="function">
    <text evidence="8">Transfers a GMP moiety from GTP to Mo-molybdopterin (Mo-MPT) cofactor (Moco or molybdenum cofactor) to form Mo-molybdopterin guanine dinucleotide (Mo-MGD) cofactor.</text>
</comment>
<evidence type="ECO:0000259" key="9">
    <source>
        <dbReference type="Pfam" id="PF12804"/>
    </source>
</evidence>
<dbReference type="PANTHER" id="PTHR19136:SF81">
    <property type="entry name" value="MOLYBDENUM COFACTOR GUANYLYLTRANSFERASE"/>
    <property type="match status" value="1"/>
</dbReference>
<evidence type="ECO:0000256" key="8">
    <source>
        <dbReference type="HAMAP-Rule" id="MF_00316"/>
    </source>
</evidence>
<keyword evidence="2 8" id="KW-0808">Transferase</keyword>
<dbReference type="GO" id="GO:1902758">
    <property type="term" value="P:bis(molybdopterin guanine dinucleotide)molybdenum biosynthetic process"/>
    <property type="evidence" value="ECO:0007669"/>
    <property type="project" value="TreeGrafter"/>
</dbReference>
<accession>A0A840SJL4</accession>
<feature type="binding site" evidence="8">
    <location>
        <position position="100"/>
    </location>
    <ligand>
        <name>Mg(2+)</name>
        <dbReference type="ChEBI" id="CHEBI:18420"/>
    </ligand>
</feature>
<dbReference type="AlphaFoldDB" id="A0A840SJL4"/>
<feature type="binding site" evidence="8">
    <location>
        <begin position="8"/>
        <end position="10"/>
    </location>
    <ligand>
        <name>GTP</name>
        <dbReference type="ChEBI" id="CHEBI:37565"/>
    </ligand>
</feature>
<sequence>MVIVGVILAGGRSSRLGGGDKGLRSIGGRPILARIVERLTPQVEGVLLNANGDPERFAMLGLEVVPDSVPDLPGPLAGVLAGLERAAALGADAVLTVPCDAPFLPLDLGQRLEAAGRFAVVEGGDGRLHPTFGLWPVDRRTALREAVAGGARRIGKWMAEAGAVVVRFDDEAGFFNVNAAADLAAAEAIAVRLD</sequence>
<dbReference type="EC" id="2.7.7.77" evidence="8"/>
<dbReference type="Proteomes" id="UP000549457">
    <property type="component" value="Unassembled WGS sequence"/>
</dbReference>
<keyword evidence="5 8" id="KW-0460">Magnesium</keyword>